<evidence type="ECO:0000313" key="3">
    <source>
        <dbReference type="Proteomes" id="UP000037822"/>
    </source>
</evidence>
<dbReference type="Pfam" id="PF12281">
    <property type="entry name" value="NTP_transf_8"/>
    <property type="match status" value="1"/>
</dbReference>
<dbReference type="EMBL" id="LGSZ01000040">
    <property type="protein sequence ID" value="KPH80619.1"/>
    <property type="molecule type" value="Genomic_DNA"/>
</dbReference>
<gene>
    <name evidence="2" type="ORF">AE618_12780</name>
</gene>
<name>A0A0N0MB94_9HYPH</name>
<protein>
    <recommendedName>
        <fullName evidence="1">Nucleotidyltransferase-like domain-containing protein</fullName>
    </recommendedName>
</protein>
<comment type="caution">
    <text evidence="2">The sequence shown here is derived from an EMBL/GenBank/DDBJ whole genome shotgun (WGS) entry which is preliminary data.</text>
</comment>
<evidence type="ECO:0000313" key="2">
    <source>
        <dbReference type="EMBL" id="KPH80619.1"/>
    </source>
</evidence>
<accession>A0A0N0MB94</accession>
<dbReference type="PATRIC" id="fig|1526658.3.peg.3992"/>
<dbReference type="InterPro" id="IPR058575">
    <property type="entry name" value="NTP_transf_8_dom"/>
</dbReference>
<reference evidence="2 3" key="1">
    <citation type="submission" date="2015-07" db="EMBL/GenBank/DDBJ databases">
        <title>Whole genome sequencing of Bosea vaviloviae isolated from cave pool.</title>
        <authorList>
            <person name="Tan N.E.H."/>
            <person name="Lee Y.P."/>
            <person name="Gan H.M."/>
            <person name="Barton H."/>
            <person name="Savka M.A."/>
        </authorList>
    </citation>
    <scope>NUCLEOTIDE SEQUENCE [LARGE SCALE GENOMIC DNA]</scope>
    <source>
        <strain evidence="2 3">SD260</strain>
    </source>
</reference>
<organism evidence="2 3">
    <name type="scientific">Bosea vaviloviae</name>
    <dbReference type="NCBI Taxonomy" id="1526658"/>
    <lineage>
        <taxon>Bacteria</taxon>
        <taxon>Pseudomonadati</taxon>
        <taxon>Pseudomonadota</taxon>
        <taxon>Alphaproteobacteria</taxon>
        <taxon>Hyphomicrobiales</taxon>
        <taxon>Boseaceae</taxon>
        <taxon>Bosea</taxon>
    </lineage>
</organism>
<keyword evidence="3" id="KW-1185">Reference proteome</keyword>
<dbReference type="RefSeq" id="WP_054209433.1">
    <property type="nucleotide sequence ID" value="NZ_LGSZ01000040.1"/>
</dbReference>
<proteinExistence type="predicted"/>
<dbReference type="Proteomes" id="UP000037822">
    <property type="component" value="Unassembled WGS sequence"/>
</dbReference>
<dbReference type="AlphaFoldDB" id="A0A0N0MB94"/>
<feature type="domain" description="Nucleotidyltransferase-like" evidence="1">
    <location>
        <begin position="98"/>
        <end position="318"/>
    </location>
</feature>
<sequence>MRRLSLSVQTIYADLVQKLSPNAPLPGSISVKIVRGVERLYASERHGATRIQRYLGPAHDPAIVAIADTIRREEDIAKQRRKNITMLKSAGVQGPSQDVGRVLEVMSRAGLFRTGMVLVGTIAFQTYPILLGYDLSGSGMMTQDVDVVAASVKASIGASVIGSDDDDGIAQPPATLDMLGLLKRADPSFVGVPNLDRKTYPNKFTAANGLDVELLTPVRKRDEDNPVALAGLGASALPLQYLEYLVQDAVPAVVLHGAGVPVLVPQPARYAVHKLIVAQLREAHSSKAGKDRVQAKVLMDALDDGDPDALEDALDDALSRGLSWRKHIEAGLGQIGRAARLAD</sequence>
<evidence type="ECO:0000259" key="1">
    <source>
        <dbReference type="Pfam" id="PF12281"/>
    </source>
</evidence>